<proteinExistence type="predicted"/>
<organism evidence="2 3">
    <name type="scientific">Halorubrum saccharovorum</name>
    <dbReference type="NCBI Taxonomy" id="2248"/>
    <lineage>
        <taxon>Archaea</taxon>
        <taxon>Methanobacteriati</taxon>
        <taxon>Methanobacteriota</taxon>
        <taxon>Stenosarchaea group</taxon>
        <taxon>Halobacteria</taxon>
        <taxon>Halobacteriales</taxon>
        <taxon>Haloferacaceae</taxon>
        <taxon>Halorubrum</taxon>
    </lineage>
</organism>
<evidence type="ECO:0000313" key="2">
    <source>
        <dbReference type="EMBL" id="KDS91150.1"/>
    </source>
</evidence>
<dbReference type="RefSeq" id="WP_050025102.1">
    <property type="nucleotide sequence ID" value="NZ_JNFH02000035.1"/>
</dbReference>
<name>A0A081EUR2_9EURY</name>
<dbReference type="OrthoDB" id="201961at2157"/>
<reference evidence="2 3" key="1">
    <citation type="journal article" date="2015" name="Genome Announc.">
        <title>Draft genome sequence of a Halorubrum H3 strain isolated from the burlinskoye salt lake (Altai Krai, Russia).</title>
        <authorList>
            <person name="Rozanov A.S."/>
            <person name="Bryanskaya A.V."/>
            <person name="Malup T.K."/>
            <person name="Kotenko A.V."/>
            <person name="Peltek S.E."/>
        </authorList>
    </citation>
    <scope>NUCLEOTIDE SEQUENCE [LARGE SCALE GENOMIC DNA]</scope>
    <source>
        <strain evidence="2 3">H3</strain>
    </source>
</reference>
<sequence length="88" mass="9316">MASATRREDDGPDGVEFISESDGTVTARDLETGLARGGETRAEALTQLAEVLTLKAGGGEPIEDPDVFIDEIGVDSGIDDSELTEFMR</sequence>
<dbReference type="InterPro" id="IPR055811">
    <property type="entry name" value="DUF7387"/>
</dbReference>
<dbReference type="AlphaFoldDB" id="A0A081EUR2"/>
<comment type="caution">
    <text evidence="2">The sequence shown here is derived from an EMBL/GenBank/DDBJ whole genome shotgun (WGS) entry which is preliminary data.</text>
</comment>
<accession>A0A081EUR2</accession>
<dbReference type="EMBL" id="JNFH02000035">
    <property type="protein sequence ID" value="KDS91150.1"/>
    <property type="molecule type" value="Genomic_DNA"/>
</dbReference>
<feature type="region of interest" description="Disordered" evidence="1">
    <location>
        <begin position="1"/>
        <end position="24"/>
    </location>
</feature>
<evidence type="ECO:0000313" key="3">
    <source>
        <dbReference type="Proteomes" id="UP000053331"/>
    </source>
</evidence>
<evidence type="ECO:0000256" key="1">
    <source>
        <dbReference type="SAM" id="MobiDB-lite"/>
    </source>
</evidence>
<gene>
    <name evidence="2" type="ORF">FK85_05795</name>
</gene>
<dbReference type="Pfam" id="PF24113">
    <property type="entry name" value="DUF7387"/>
    <property type="match status" value="1"/>
</dbReference>
<protein>
    <submittedName>
        <fullName evidence="2">Uncharacterized protein</fullName>
    </submittedName>
</protein>
<dbReference type="Proteomes" id="UP000053331">
    <property type="component" value="Unassembled WGS sequence"/>
</dbReference>
<keyword evidence="3" id="KW-1185">Reference proteome</keyword>